<protein>
    <recommendedName>
        <fullName evidence="2">DUF885 domain-containing protein</fullName>
    </recommendedName>
</protein>
<dbReference type="Pfam" id="PF05960">
    <property type="entry name" value="DUF885"/>
    <property type="match status" value="1"/>
</dbReference>
<dbReference type="InterPro" id="IPR010281">
    <property type="entry name" value="DUF885"/>
</dbReference>
<evidence type="ECO:0008006" key="2">
    <source>
        <dbReference type="Google" id="ProtNLM"/>
    </source>
</evidence>
<sequence>MRKTICLTAIFNLVLSLTEASGQTVQPLHKNDVRVYLDHSATPDHVPVMALPTSELKEVVAHYSADRDGLRRRYDVQYSSTRRERLRAFYKDWAARVKEIDFNRLGIEGRIDYVLLNHELGYDQELLDREDKLVNEMQPLVPFANTIIELDEARRDLERVDPANVAAQLNAIPEAVRQAREAVEIALKKEDGGENTAPSRIVALRASRTLNSLKERLDRWYKNYAGYDPMFTWWNKTPIEKASKALLDYSKFLNEKVVGFKEGEDPPIVGDPIGADGMRADLKYEMIPYTPEELIAIAE</sequence>
<organism evidence="1">
    <name type="scientific">marine metagenome</name>
    <dbReference type="NCBI Taxonomy" id="408172"/>
    <lineage>
        <taxon>unclassified sequences</taxon>
        <taxon>metagenomes</taxon>
        <taxon>ecological metagenomes</taxon>
    </lineage>
</organism>
<evidence type="ECO:0000313" key="1">
    <source>
        <dbReference type="EMBL" id="SVC77529.1"/>
    </source>
</evidence>
<accession>A0A382PW09</accession>
<dbReference type="EMBL" id="UINC01110189">
    <property type="protein sequence ID" value="SVC77529.1"/>
    <property type="molecule type" value="Genomic_DNA"/>
</dbReference>
<proteinExistence type="predicted"/>
<feature type="non-terminal residue" evidence="1">
    <location>
        <position position="299"/>
    </location>
</feature>
<reference evidence="1" key="1">
    <citation type="submission" date="2018-05" db="EMBL/GenBank/DDBJ databases">
        <authorList>
            <person name="Lanie J.A."/>
            <person name="Ng W.-L."/>
            <person name="Kazmierczak K.M."/>
            <person name="Andrzejewski T.M."/>
            <person name="Davidsen T.M."/>
            <person name="Wayne K.J."/>
            <person name="Tettelin H."/>
            <person name="Glass J.I."/>
            <person name="Rusch D."/>
            <person name="Podicherti R."/>
            <person name="Tsui H.-C.T."/>
            <person name="Winkler M.E."/>
        </authorList>
    </citation>
    <scope>NUCLEOTIDE SEQUENCE</scope>
</reference>
<dbReference type="AlphaFoldDB" id="A0A382PW09"/>
<name>A0A382PW09_9ZZZZ</name>
<gene>
    <name evidence="1" type="ORF">METZ01_LOCUS330383</name>
</gene>